<accession>A0AAV4ACF7</accession>
<comment type="caution">
    <text evidence="2">The sequence shown here is derived from an EMBL/GenBank/DDBJ whole genome shotgun (WGS) entry which is preliminary data.</text>
</comment>
<organism evidence="2 3">
    <name type="scientific">Plakobranchus ocellatus</name>
    <dbReference type="NCBI Taxonomy" id="259542"/>
    <lineage>
        <taxon>Eukaryota</taxon>
        <taxon>Metazoa</taxon>
        <taxon>Spiralia</taxon>
        <taxon>Lophotrochozoa</taxon>
        <taxon>Mollusca</taxon>
        <taxon>Gastropoda</taxon>
        <taxon>Heterobranchia</taxon>
        <taxon>Euthyneura</taxon>
        <taxon>Panpulmonata</taxon>
        <taxon>Sacoglossa</taxon>
        <taxon>Placobranchoidea</taxon>
        <taxon>Plakobranchidae</taxon>
        <taxon>Plakobranchus</taxon>
    </lineage>
</organism>
<evidence type="ECO:0000313" key="2">
    <source>
        <dbReference type="EMBL" id="GFO05845.1"/>
    </source>
</evidence>
<dbReference type="Proteomes" id="UP000735302">
    <property type="component" value="Unassembled WGS sequence"/>
</dbReference>
<sequence>MSSLYAVNNSDLPSIKHFVINYLERLGFLYIASLQEDHLFSKLIVQCLISGIVLFLIAGDTCQAKSSKQGRQKGFTIKRCIARCKERCVGLSSYTPFCWLGSCAVCLLNCPSLCRRRSNNFKEHGNNQPFTVSALGSNMIAEGSNGEVQGSIGKVQGVTTLGQSNNTGQEPNVKKESNSKEEAIQKAEEERKKRQEEAQRKKEQAAERKEAAKRKAAEARQKQLEAKKKRQEEGQRKKKEAAKRRKEAKERRQKKIEAKRKKQEEARKRKEEAAKRKAEARRKAKEKRQRKLEAN</sequence>
<feature type="compositionally biased region" description="Basic residues" evidence="1">
    <location>
        <begin position="236"/>
        <end position="261"/>
    </location>
</feature>
<proteinExistence type="predicted"/>
<evidence type="ECO:0000256" key="1">
    <source>
        <dbReference type="SAM" id="MobiDB-lite"/>
    </source>
</evidence>
<dbReference type="AlphaFoldDB" id="A0AAV4ACF7"/>
<reference evidence="2 3" key="1">
    <citation type="journal article" date="2021" name="Elife">
        <title>Chloroplast acquisition without the gene transfer in kleptoplastic sea slugs, Plakobranchus ocellatus.</title>
        <authorList>
            <person name="Maeda T."/>
            <person name="Takahashi S."/>
            <person name="Yoshida T."/>
            <person name="Shimamura S."/>
            <person name="Takaki Y."/>
            <person name="Nagai Y."/>
            <person name="Toyoda A."/>
            <person name="Suzuki Y."/>
            <person name="Arimoto A."/>
            <person name="Ishii H."/>
            <person name="Satoh N."/>
            <person name="Nishiyama T."/>
            <person name="Hasebe M."/>
            <person name="Maruyama T."/>
            <person name="Minagawa J."/>
            <person name="Obokata J."/>
            <person name="Shigenobu S."/>
        </authorList>
    </citation>
    <scope>NUCLEOTIDE SEQUENCE [LARGE SCALE GENOMIC DNA]</scope>
</reference>
<dbReference type="EMBL" id="BLXT01003753">
    <property type="protein sequence ID" value="GFO05845.1"/>
    <property type="molecule type" value="Genomic_DNA"/>
</dbReference>
<protein>
    <submittedName>
        <fullName evidence="2">Stress response protein nst1</fullName>
    </submittedName>
</protein>
<feature type="compositionally biased region" description="Basic and acidic residues" evidence="1">
    <location>
        <begin position="262"/>
        <end position="277"/>
    </location>
</feature>
<feature type="compositionally biased region" description="Basic and acidic residues" evidence="1">
    <location>
        <begin position="172"/>
        <end position="235"/>
    </location>
</feature>
<name>A0AAV4ACF7_9GAST</name>
<gene>
    <name evidence="2" type="ORF">PoB_003235000</name>
</gene>
<feature type="compositionally biased region" description="Polar residues" evidence="1">
    <location>
        <begin position="158"/>
        <end position="170"/>
    </location>
</feature>
<feature type="compositionally biased region" description="Basic residues" evidence="1">
    <location>
        <begin position="278"/>
        <end position="295"/>
    </location>
</feature>
<keyword evidence="3" id="KW-1185">Reference proteome</keyword>
<evidence type="ECO:0000313" key="3">
    <source>
        <dbReference type="Proteomes" id="UP000735302"/>
    </source>
</evidence>
<feature type="region of interest" description="Disordered" evidence="1">
    <location>
        <begin position="158"/>
        <end position="295"/>
    </location>
</feature>